<accession>A0A1I4VDM0</accession>
<feature type="transmembrane region" description="Helical" evidence="6">
    <location>
        <begin position="12"/>
        <end position="30"/>
    </location>
</feature>
<dbReference type="PANTHER" id="PTHR42973:SF39">
    <property type="entry name" value="FAD-BINDING PCMH-TYPE DOMAIN-CONTAINING PROTEIN"/>
    <property type="match status" value="1"/>
</dbReference>
<evidence type="ECO:0000256" key="6">
    <source>
        <dbReference type="SAM" id="Phobius"/>
    </source>
</evidence>
<dbReference type="PROSITE" id="PS51387">
    <property type="entry name" value="FAD_PCMH"/>
    <property type="match status" value="1"/>
</dbReference>
<keyword evidence="6" id="KW-0812">Transmembrane</keyword>
<dbReference type="InterPro" id="IPR016164">
    <property type="entry name" value="FAD-linked_Oxase-like_C"/>
</dbReference>
<dbReference type="OrthoDB" id="545125at2"/>
<keyword evidence="9" id="KW-1185">Reference proteome</keyword>
<dbReference type="InterPro" id="IPR016167">
    <property type="entry name" value="FAD-bd_PCMH_sub1"/>
</dbReference>
<dbReference type="Gene3D" id="3.30.465.10">
    <property type="match status" value="1"/>
</dbReference>
<dbReference type="EMBL" id="FOUZ01000005">
    <property type="protein sequence ID" value="SFM99268.1"/>
    <property type="molecule type" value="Genomic_DNA"/>
</dbReference>
<evidence type="ECO:0000259" key="7">
    <source>
        <dbReference type="PROSITE" id="PS51387"/>
    </source>
</evidence>
<keyword evidence="6" id="KW-0472">Membrane</keyword>
<keyword evidence="3" id="KW-0285">Flavoprotein</keyword>
<evidence type="ECO:0000256" key="5">
    <source>
        <dbReference type="ARBA" id="ARBA00023002"/>
    </source>
</evidence>
<dbReference type="STRING" id="684065.SAMN05421738_10583"/>
<organism evidence="8 9">
    <name type="scientific">Algoriella xinjiangensis</name>
    <dbReference type="NCBI Taxonomy" id="684065"/>
    <lineage>
        <taxon>Bacteria</taxon>
        <taxon>Pseudomonadati</taxon>
        <taxon>Bacteroidota</taxon>
        <taxon>Flavobacteriia</taxon>
        <taxon>Flavobacteriales</taxon>
        <taxon>Weeksellaceae</taxon>
        <taxon>Algoriella</taxon>
    </lineage>
</organism>
<reference evidence="9" key="1">
    <citation type="submission" date="2016-10" db="EMBL/GenBank/DDBJ databases">
        <authorList>
            <person name="Varghese N."/>
            <person name="Submissions S."/>
        </authorList>
    </citation>
    <scope>NUCLEOTIDE SEQUENCE [LARGE SCALE GENOMIC DNA]</scope>
    <source>
        <strain evidence="9">XJ109</strain>
    </source>
</reference>
<protein>
    <submittedName>
        <fullName evidence="8">FAD/FMN-containing dehydrogenase</fullName>
    </submittedName>
</protein>
<dbReference type="GO" id="GO:0071949">
    <property type="term" value="F:FAD binding"/>
    <property type="evidence" value="ECO:0007669"/>
    <property type="project" value="InterPro"/>
</dbReference>
<keyword evidence="6" id="KW-1133">Transmembrane helix</keyword>
<evidence type="ECO:0000313" key="9">
    <source>
        <dbReference type="Proteomes" id="UP000199149"/>
    </source>
</evidence>
<keyword evidence="5" id="KW-0560">Oxidoreductase</keyword>
<evidence type="ECO:0000256" key="2">
    <source>
        <dbReference type="ARBA" id="ARBA00005466"/>
    </source>
</evidence>
<dbReference type="SUPFAM" id="SSF56176">
    <property type="entry name" value="FAD-binding/transporter-associated domain-like"/>
    <property type="match status" value="1"/>
</dbReference>
<evidence type="ECO:0000313" key="8">
    <source>
        <dbReference type="EMBL" id="SFM99268.1"/>
    </source>
</evidence>
<dbReference type="Gene3D" id="3.40.462.20">
    <property type="match status" value="1"/>
</dbReference>
<dbReference type="InterPro" id="IPR016169">
    <property type="entry name" value="FAD-bd_PCMH_sub2"/>
</dbReference>
<evidence type="ECO:0000256" key="4">
    <source>
        <dbReference type="ARBA" id="ARBA00022827"/>
    </source>
</evidence>
<dbReference type="RefSeq" id="WP_092907452.1">
    <property type="nucleotide sequence ID" value="NZ_FOUZ01000005.1"/>
</dbReference>
<dbReference type="InterPro" id="IPR016166">
    <property type="entry name" value="FAD-bd_PCMH"/>
</dbReference>
<name>A0A1I4VDM0_9FLAO</name>
<dbReference type="Pfam" id="PF01565">
    <property type="entry name" value="FAD_binding_4"/>
    <property type="match status" value="1"/>
</dbReference>
<dbReference type="GO" id="GO:0016491">
    <property type="term" value="F:oxidoreductase activity"/>
    <property type="evidence" value="ECO:0007669"/>
    <property type="project" value="UniProtKB-KW"/>
</dbReference>
<dbReference type="InterPro" id="IPR006094">
    <property type="entry name" value="Oxid_FAD_bind_N"/>
</dbReference>
<gene>
    <name evidence="8" type="ORF">SAMN05421738_10583</name>
</gene>
<feature type="domain" description="FAD-binding PCMH-type" evidence="7">
    <location>
        <begin position="58"/>
        <end position="227"/>
    </location>
</feature>
<dbReference type="SUPFAM" id="SSF55103">
    <property type="entry name" value="FAD-linked oxidases, C-terminal domain"/>
    <property type="match status" value="1"/>
</dbReference>
<evidence type="ECO:0000256" key="3">
    <source>
        <dbReference type="ARBA" id="ARBA00022630"/>
    </source>
</evidence>
<comment type="cofactor">
    <cofactor evidence="1">
        <name>FAD</name>
        <dbReference type="ChEBI" id="CHEBI:57692"/>
    </cofactor>
</comment>
<sequence length="466" mass="53315">MMQNDYTKREFLKLLGTGSLGIFFMSFYSFDDFMDDDFLLLTKDDEKYENYRNSFNKRINKLPKYIAVCKTDVAVKKAILFGTQKKLKIAIRSGGHSFEGFSNIDDGLLIHLGLMKNITWLKDNNVKLQPACLLQEIYDNFLPKKRIIPTGSCGTVGIGGLTLGGGYGFFSRKYGLTCDQLYRVKMIDYKGNTIDSDQDPDLLWACKGGGNGNFGVITELYFKTYAAPQSFSGYRLKFSNLTTEKFISVIKLWFKSTQNLPKEAFSAFVLNGKFLTILFTNYEANQTNFEKNFTELIAQANEYKPMKNRNLAAALKNYYGIKTPIYFKNASAGLYDGIEDIEAGLTKLFEKVTATRGTIYQINTLGGKINEVKTSDSAYPHRDINYLSELQTYWDSRKEEGKFLKAFEEIQQLLRSLGNNKQYRNYPDINFPEANSAYFGTNLARLQQLKKKYDPQNIFDYPQVIK</sequence>
<dbReference type="AlphaFoldDB" id="A0A1I4VDM0"/>
<dbReference type="InterPro" id="IPR036318">
    <property type="entry name" value="FAD-bd_PCMH-like_sf"/>
</dbReference>
<dbReference type="InterPro" id="IPR050416">
    <property type="entry name" value="FAD-linked_Oxidoreductase"/>
</dbReference>
<comment type="similarity">
    <text evidence="2">Belongs to the oxygen-dependent FAD-linked oxidoreductase family.</text>
</comment>
<dbReference type="Gene3D" id="3.30.43.10">
    <property type="entry name" value="Uridine Diphospho-n-acetylenolpyruvylglucosamine Reductase, domain 2"/>
    <property type="match status" value="1"/>
</dbReference>
<dbReference type="Proteomes" id="UP000199149">
    <property type="component" value="Unassembled WGS sequence"/>
</dbReference>
<dbReference type="Pfam" id="PF08031">
    <property type="entry name" value="BBE"/>
    <property type="match status" value="1"/>
</dbReference>
<dbReference type="InterPro" id="IPR012951">
    <property type="entry name" value="BBE"/>
</dbReference>
<evidence type="ECO:0000256" key="1">
    <source>
        <dbReference type="ARBA" id="ARBA00001974"/>
    </source>
</evidence>
<dbReference type="PANTHER" id="PTHR42973">
    <property type="entry name" value="BINDING OXIDOREDUCTASE, PUTATIVE (AFU_ORTHOLOGUE AFUA_1G17690)-RELATED"/>
    <property type="match status" value="1"/>
</dbReference>
<keyword evidence="4" id="KW-0274">FAD</keyword>
<proteinExistence type="inferred from homology"/>